<organism evidence="2 3">
    <name type="scientific">Dendrobium catenatum</name>
    <dbReference type="NCBI Taxonomy" id="906689"/>
    <lineage>
        <taxon>Eukaryota</taxon>
        <taxon>Viridiplantae</taxon>
        <taxon>Streptophyta</taxon>
        <taxon>Embryophyta</taxon>
        <taxon>Tracheophyta</taxon>
        <taxon>Spermatophyta</taxon>
        <taxon>Magnoliopsida</taxon>
        <taxon>Liliopsida</taxon>
        <taxon>Asparagales</taxon>
        <taxon>Orchidaceae</taxon>
        <taxon>Epidendroideae</taxon>
        <taxon>Malaxideae</taxon>
        <taxon>Dendrobiinae</taxon>
        <taxon>Dendrobium</taxon>
    </lineage>
</organism>
<dbReference type="PANTHER" id="PTHR38390">
    <property type="entry name" value="OS01G0103900 PROTEIN"/>
    <property type="match status" value="1"/>
</dbReference>
<evidence type="ECO:0000256" key="1">
    <source>
        <dbReference type="SAM" id="MobiDB-lite"/>
    </source>
</evidence>
<reference evidence="2 3" key="2">
    <citation type="journal article" date="2017" name="Nature">
        <title>The Apostasia genome and the evolution of orchids.</title>
        <authorList>
            <person name="Zhang G.Q."/>
            <person name="Liu K.W."/>
            <person name="Li Z."/>
            <person name="Lohaus R."/>
            <person name="Hsiao Y.Y."/>
            <person name="Niu S.C."/>
            <person name="Wang J.Y."/>
            <person name="Lin Y.C."/>
            <person name="Xu Q."/>
            <person name="Chen L.J."/>
            <person name="Yoshida K."/>
            <person name="Fujiwara S."/>
            <person name="Wang Z.W."/>
            <person name="Zhang Y.Q."/>
            <person name="Mitsuda N."/>
            <person name="Wang M."/>
            <person name="Liu G.H."/>
            <person name="Pecoraro L."/>
            <person name="Huang H.X."/>
            <person name="Xiao X.J."/>
            <person name="Lin M."/>
            <person name="Wu X.Y."/>
            <person name="Wu W.L."/>
            <person name="Chen Y.Y."/>
            <person name="Chang S.B."/>
            <person name="Sakamoto S."/>
            <person name="Ohme-Takagi M."/>
            <person name="Yagi M."/>
            <person name="Zeng S.J."/>
            <person name="Shen C.Y."/>
            <person name="Yeh C.M."/>
            <person name="Luo Y.B."/>
            <person name="Tsai W.C."/>
            <person name="Van de Peer Y."/>
            <person name="Liu Z.J."/>
        </authorList>
    </citation>
    <scope>NUCLEOTIDE SEQUENCE [LARGE SCALE GENOMIC DNA]</scope>
    <source>
        <tissue evidence="2">The whole plant</tissue>
    </source>
</reference>
<proteinExistence type="predicted"/>
<keyword evidence="3" id="KW-1185">Reference proteome</keyword>
<dbReference type="PANTHER" id="PTHR38390:SF2">
    <property type="entry name" value="OS01G0103900 PROTEIN"/>
    <property type="match status" value="1"/>
</dbReference>
<feature type="region of interest" description="Disordered" evidence="1">
    <location>
        <begin position="508"/>
        <end position="530"/>
    </location>
</feature>
<dbReference type="EMBL" id="KZ502174">
    <property type="protein sequence ID" value="PKU82637.1"/>
    <property type="molecule type" value="Genomic_DNA"/>
</dbReference>
<name>A0A2I0X417_9ASPA</name>
<reference evidence="2 3" key="1">
    <citation type="journal article" date="2016" name="Sci. Rep.">
        <title>The Dendrobium catenatum Lindl. genome sequence provides insights into polysaccharide synthase, floral development and adaptive evolution.</title>
        <authorList>
            <person name="Zhang G.Q."/>
            <person name="Xu Q."/>
            <person name="Bian C."/>
            <person name="Tsai W.C."/>
            <person name="Yeh C.M."/>
            <person name="Liu K.W."/>
            <person name="Yoshida K."/>
            <person name="Zhang L.S."/>
            <person name="Chang S.B."/>
            <person name="Chen F."/>
            <person name="Shi Y."/>
            <person name="Su Y.Y."/>
            <person name="Zhang Y.Q."/>
            <person name="Chen L.J."/>
            <person name="Yin Y."/>
            <person name="Lin M."/>
            <person name="Huang H."/>
            <person name="Deng H."/>
            <person name="Wang Z.W."/>
            <person name="Zhu S.L."/>
            <person name="Zhao X."/>
            <person name="Deng C."/>
            <person name="Niu S.C."/>
            <person name="Huang J."/>
            <person name="Wang M."/>
            <person name="Liu G.H."/>
            <person name="Yang H.J."/>
            <person name="Xiao X.J."/>
            <person name="Hsiao Y.Y."/>
            <person name="Wu W.L."/>
            <person name="Chen Y.Y."/>
            <person name="Mitsuda N."/>
            <person name="Ohme-Takagi M."/>
            <person name="Luo Y.B."/>
            <person name="Van de Peer Y."/>
            <person name="Liu Z.J."/>
        </authorList>
    </citation>
    <scope>NUCLEOTIDE SEQUENCE [LARGE SCALE GENOMIC DNA]</scope>
    <source>
        <tissue evidence="2">The whole plant</tissue>
    </source>
</reference>
<evidence type="ECO:0000313" key="3">
    <source>
        <dbReference type="Proteomes" id="UP000233837"/>
    </source>
</evidence>
<evidence type="ECO:0000313" key="2">
    <source>
        <dbReference type="EMBL" id="PKU82637.1"/>
    </source>
</evidence>
<feature type="compositionally biased region" description="Polar residues" evidence="1">
    <location>
        <begin position="626"/>
        <end position="639"/>
    </location>
</feature>
<sequence>MSPGIAGGGLVFRENRAMLLCFLLDLRNISSAQLKDLKESLLQLADLYAVGYVGMERVLRTAETTVLPDRIGLCYIQRNESSSCSSSSELKIAYKPGENFSLRDFHQAVNNLPMNFPTECSACVPTTYDNEVELSIRKLLRDEFFYVWDGKDILKKVIVTATSFFISSDSLQNISTDAVTKQVSIEFVVLEEEAILDNGYSQKLSRFDEIFDQHQNCVIYRHIAGTWILSGLVKRWLQDVRNEVEALHAAIVFKHDIWGSSNQIPCRLSASTAMIADGIASCETCRCHGCPISDACKKTKNNVCPITSSELGESDLIRNAVTVGGNTLLFIPSLRSSSELHRISGLITLNVIERTNLASLNEGVIMGTSYIVTPMYHDKEAASNEHEMNVQIFQGLCEYLFYLDEGLVCSSSCNLETMTNGSFMNFYILQPSSHGSMLLRRLAGSEEIFPISSQTKQITLSEEVKNSIQASLSKVELRDYNPLEHERGLYPQLNWLVKESVQFGSVPTTLESSPKLADNPHRQSSTPQKPSVIVLSEEENEDCPNPNQDENAFSCITDEWEKLLIVDYMNDNISAGNSISVPKTRNSLLTHEKPLDERTSRILERLEAPKYSPSISAKVVGEQKKNPTVTFHPSSSQPLRPNFQRPKKKLR</sequence>
<dbReference type="Proteomes" id="UP000233837">
    <property type="component" value="Unassembled WGS sequence"/>
</dbReference>
<feature type="region of interest" description="Disordered" evidence="1">
    <location>
        <begin position="615"/>
        <end position="651"/>
    </location>
</feature>
<dbReference type="OrthoDB" id="1906673at2759"/>
<accession>A0A2I0X417</accession>
<protein>
    <submittedName>
        <fullName evidence="2">Uncharacterized protein</fullName>
    </submittedName>
</protein>
<gene>
    <name evidence="2" type="ORF">MA16_Dca018795</name>
</gene>
<dbReference type="AlphaFoldDB" id="A0A2I0X417"/>